<keyword evidence="1" id="KW-0472">Membrane</keyword>
<dbReference type="GO" id="GO:0140359">
    <property type="term" value="F:ABC-type transporter activity"/>
    <property type="evidence" value="ECO:0007669"/>
    <property type="project" value="InterPro"/>
</dbReference>
<organism evidence="2 3">
    <name type="scientific">Natronosporangium hydrolyticum</name>
    <dbReference type="NCBI Taxonomy" id="2811111"/>
    <lineage>
        <taxon>Bacteria</taxon>
        <taxon>Bacillati</taxon>
        <taxon>Actinomycetota</taxon>
        <taxon>Actinomycetes</taxon>
        <taxon>Micromonosporales</taxon>
        <taxon>Micromonosporaceae</taxon>
        <taxon>Natronosporangium</taxon>
    </lineage>
</organism>
<reference evidence="2" key="1">
    <citation type="submission" date="2021-02" db="EMBL/GenBank/DDBJ databases">
        <title>Natrosporangium hydrolyticum gen. nov., sp. nov, a haloalkaliphilic actinobacterium from a soda solonchak soil.</title>
        <authorList>
            <person name="Sorokin D.Y."/>
            <person name="Khijniak T.V."/>
            <person name="Zakharycheva A.P."/>
            <person name="Boueva O.V."/>
            <person name="Ariskina E.V."/>
            <person name="Hahnke R.L."/>
            <person name="Bunk B."/>
            <person name="Sproer C."/>
            <person name="Schumann P."/>
            <person name="Evtushenko L.I."/>
            <person name="Kublanov I.V."/>
        </authorList>
    </citation>
    <scope>NUCLEOTIDE SEQUENCE</scope>
    <source>
        <strain evidence="2">DSM 106523</strain>
    </source>
</reference>
<feature type="transmembrane region" description="Helical" evidence="1">
    <location>
        <begin position="75"/>
        <end position="96"/>
    </location>
</feature>
<feature type="transmembrane region" description="Helical" evidence="1">
    <location>
        <begin position="196"/>
        <end position="215"/>
    </location>
</feature>
<feature type="transmembrane region" description="Helical" evidence="1">
    <location>
        <begin position="262"/>
        <end position="280"/>
    </location>
</feature>
<evidence type="ECO:0000256" key="1">
    <source>
        <dbReference type="SAM" id="Phobius"/>
    </source>
</evidence>
<protein>
    <submittedName>
        <fullName evidence="2">ABC transporter permease subunit</fullName>
    </submittedName>
</protein>
<dbReference type="EMBL" id="CP070499">
    <property type="protein sequence ID" value="QSB14477.1"/>
    <property type="molecule type" value="Genomic_DNA"/>
</dbReference>
<evidence type="ECO:0000313" key="3">
    <source>
        <dbReference type="Proteomes" id="UP000662857"/>
    </source>
</evidence>
<proteinExistence type="predicted"/>
<dbReference type="RefSeq" id="WP_239676614.1">
    <property type="nucleotide sequence ID" value="NZ_CP070499.1"/>
</dbReference>
<sequence>MTNGVIHDLGYQRYTGQRLDRGYAVRSLYWHSLRSAFGIGRGAKAKVFPWLVTGLVAAVAIVVTAIRAVLGEPVLGYLAFPDAVFMLLVLFCAVAAPELVSRDLHSGVLPLYFSRPLRRTDYAFAKLAALVTAVWLVLAGSLLVMFLGGAFGTDRIGEVWPELGDFARGLGYAAITATVFGALAILAASLIARRTVAAGVIVALFLATMPVVGVLDPGGGHLPAGEAGRHLARMVNPSTLVHGVRDWLFHRDTLELGGFGPLYLVVAVGLVGLTVGLLLLRYRRVSR</sequence>
<feature type="transmembrane region" description="Helical" evidence="1">
    <location>
        <begin position="171"/>
        <end position="191"/>
    </location>
</feature>
<accession>A0A895Y9Q7</accession>
<dbReference type="GO" id="GO:0005886">
    <property type="term" value="C:plasma membrane"/>
    <property type="evidence" value="ECO:0007669"/>
    <property type="project" value="UniProtKB-SubCell"/>
</dbReference>
<gene>
    <name evidence="2" type="ORF">JQS43_23835</name>
</gene>
<name>A0A895Y9Q7_9ACTN</name>
<dbReference type="Proteomes" id="UP000662857">
    <property type="component" value="Chromosome"/>
</dbReference>
<evidence type="ECO:0000313" key="2">
    <source>
        <dbReference type="EMBL" id="QSB14477.1"/>
    </source>
</evidence>
<dbReference type="AlphaFoldDB" id="A0A895Y9Q7"/>
<dbReference type="KEGG" id="nhy:JQS43_23835"/>
<dbReference type="Pfam" id="PF12679">
    <property type="entry name" value="ABC2_membrane_2"/>
    <property type="match status" value="1"/>
</dbReference>
<keyword evidence="3" id="KW-1185">Reference proteome</keyword>
<keyword evidence="1" id="KW-0812">Transmembrane</keyword>
<feature type="transmembrane region" description="Helical" evidence="1">
    <location>
        <begin position="127"/>
        <end position="151"/>
    </location>
</feature>
<keyword evidence="1" id="KW-1133">Transmembrane helix</keyword>
<feature type="transmembrane region" description="Helical" evidence="1">
    <location>
        <begin position="47"/>
        <end position="69"/>
    </location>
</feature>